<evidence type="ECO:0000313" key="3">
    <source>
        <dbReference type="EMBL" id="MXO51111.1"/>
    </source>
</evidence>
<protein>
    <recommendedName>
        <fullName evidence="5">DUF4398 domain-containing protein</fullName>
    </recommendedName>
</protein>
<feature type="region of interest" description="Disordered" evidence="1">
    <location>
        <begin position="36"/>
        <end position="56"/>
    </location>
</feature>
<evidence type="ECO:0000256" key="2">
    <source>
        <dbReference type="SAM" id="SignalP"/>
    </source>
</evidence>
<name>A0A844XZ62_9SPHN</name>
<dbReference type="EMBL" id="WTYF01000004">
    <property type="protein sequence ID" value="MXO51111.1"/>
    <property type="molecule type" value="Genomic_DNA"/>
</dbReference>
<sequence>MSRIASLCLPLSLCLGACASPGGNYPSLAIRDAERAQGSFSSPERKTIDVPPVETDLTGPLDQTLAQLVAATEAAHADFMEIAPRARRLVAAAGSSEVGSTAWASAEVALSELDSARSLAAIPLGDIDTLYSAARVAAGDVAAIEAARARITAIIAEEDETLAQLRER</sequence>
<dbReference type="Proteomes" id="UP000444185">
    <property type="component" value="Unassembled WGS sequence"/>
</dbReference>
<accession>A0A844XZ62</accession>
<evidence type="ECO:0000256" key="1">
    <source>
        <dbReference type="SAM" id="MobiDB-lite"/>
    </source>
</evidence>
<evidence type="ECO:0000313" key="4">
    <source>
        <dbReference type="Proteomes" id="UP000444185"/>
    </source>
</evidence>
<reference evidence="3 4" key="1">
    <citation type="submission" date="2019-12" db="EMBL/GenBank/DDBJ databases">
        <title>Genomic-based taxomic classification of the family Erythrobacteraceae.</title>
        <authorList>
            <person name="Xu L."/>
        </authorList>
    </citation>
    <scope>NUCLEOTIDE SEQUENCE [LARGE SCALE GENOMIC DNA]</scope>
    <source>
        <strain evidence="3 4">DSM 16225</strain>
    </source>
</reference>
<gene>
    <name evidence="3" type="ORF">GRI42_07320</name>
</gene>
<feature type="chain" id="PRO_5032565697" description="DUF4398 domain-containing protein" evidence="2">
    <location>
        <begin position="20"/>
        <end position="168"/>
    </location>
</feature>
<comment type="caution">
    <text evidence="3">The sequence shown here is derived from an EMBL/GenBank/DDBJ whole genome shotgun (WGS) entry which is preliminary data.</text>
</comment>
<keyword evidence="4" id="KW-1185">Reference proteome</keyword>
<dbReference type="OrthoDB" id="7505503at2"/>
<evidence type="ECO:0008006" key="5">
    <source>
        <dbReference type="Google" id="ProtNLM"/>
    </source>
</evidence>
<proteinExistence type="predicted"/>
<dbReference type="AlphaFoldDB" id="A0A844XZ62"/>
<keyword evidence="2" id="KW-0732">Signal</keyword>
<feature type="signal peptide" evidence="2">
    <location>
        <begin position="1"/>
        <end position="19"/>
    </location>
</feature>
<dbReference type="RefSeq" id="WP_160607636.1">
    <property type="nucleotide sequence ID" value="NZ_WTYF01000004.1"/>
</dbReference>
<organism evidence="3 4">
    <name type="scientific">Qipengyuania gaetbuli</name>
    <dbReference type="NCBI Taxonomy" id="266952"/>
    <lineage>
        <taxon>Bacteria</taxon>
        <taxon>Pseudomonadati</taxon>
        <taxon>Pseudomonadota</taxon>
        <taxon>Alphaproteobacteria</taxon>
        <taxon>Sphingomonadales</taxon>
        <taxon>Erythrobacteraceae</taxon>
        <taxon>Qipengyuania</taxon>
    </lineage>
</organism>